<evidence type="ECO:0000256" key="5">
    <source>
        <dbReference type="SAM" id="Coils"/>
    </source>
</evidence>
<dbReference type="PROSITE" id="PS51192">
    <property type="entry name" value="HELICASE_ATP_BIND_1"/>
    <property type="match status" value="1"/>
</dbReference>
<dbReference type="Pfam" id="PF13020">
    <property type="entry name" value="NOV_C"/>
    <property type="match status" value="1"/>
</dbReference>
<organism evidence="6">
    <name type="scientific">Thermomicrobium roseum</name>
    <dbReference type="NCBI Taxonomy" id="500"/>
    <lineage>
        <taxon>Bacteria</taxon>
        <taxon>Pseudomonadati</taxon>
        <taxon>Thermomicrobiota</taxon>
        <taxon>Thermomicrobia</taxon>
        <taxon>Thermomicrobiales</taxon>
        <taxon>Thermomicrobiaceae</taxon>
        <taxon>Thermomicrobium</taxon>
    </lineage>
</organism>
<dbReference type="GO" id="GO:0016787">
    <property type="term" value="F:hydrolase activity"/>
    <property type="evidence" value="ECO:0007669"/>
    <property type="project" value="UniProtKB-KW"/>
</dbReference>
<evidence type="ECO:0000256" key="4">
    <source>
        <dbReference type="ARBA" id="ARBA00022840"/>
    </source>
</evidence>
<dbReference type="InterPro" id="IPR038718">
    <property type="entry name" value="SNF2-like_sf"/>
</dbReference>
<dbReference type="InterPro" id="IPR000330">
    <property type="entry name" value="SNF2_N"/>
</dbReference>
<dbReference type="Gene3D" id="3.40.50.300">
    <property type="entry name" value="P-loop containing nucleotide triphosphate hydrolases"/>
    <property type="match status" value="1"/>
</dbReference>
<keyword evidence="4" id="KW-0067">ATP-binding</keyword>
<dbReference type="InterPro" id="IPR014001">
    <property type="entry name" value="Helicase_ATP-bd"/>
</dbReference>
<dbReference type="CDD" id="cd18011">
    <property type="entry name" value="DEXDc_RapA"/>
    <property type="match status" value="1"/>
</dbReference>
<keyword evidence="1" id="KW-0547">Nucleotide-binding</keyword>
<dbReference type="SMART" id="SM00487">
    <property type="entry name" value="DEXDc"/>
    <property type="match status" value="1"/>
</dbReference>
<accession>A0A7C2B7F8</accession>
<name>A0A7C2B7F8_THERO</name>
<keyword evidence="3" id="KW-0347">Helicase</keyword>
<dbReference type="PANTHER" id="PTHR10799">
    <property type="entry name" value="SNF2/RAD54 HELICASE FAMILY"/>
    <property type="match status" value="1"/>
</dbReference>
<dbReference type="SUPFAM" id="SSF52540">
    <property type="entry name" value="P-loop containing nucleoside triphosphate hydrolases"/>
    <property type="match status" value="2"/>
</dbReference>
<feature type="coiled-coil region" evidence="5">
    <location>
        <begin position="941"/>
        <end position="975"/>
    </location>
</feature>
<gene>
    <name evidence="6" type="ORF">ENP47_11815</name>
</gene>
<evidence type="ECO:0000313" key="6">
    <source>
        <dbReference type="EMBL" id="HEF66263.1"/>
    </source>
</evidence>
<dbReference type="CDD" id="cd18793">
    <property type="entry name" value="SF2_C_SNF"/>
    <property type="match status" value="1"/>
</dbReference>
<protein>
    <submittedName>
        <fullName evidence="6">DUF3883 domain-containing protein</fullName>
    </submittedName>
</protein>
<dbReference type="InterPro" id="IPR001650">
    <property type="entry name" value="Helicase_C-like"/>
</dbReference>
<dbReference type="GO" id="GO:0005524">
    <property type="term" value="F:ATP binding"/>
    <property type="evidence" value="ECO:0007669"/>
    <property type="project" value="UniProtKB-KW"/>
</dbReference>
<evidence type="ECO:0000256" key="3">
    <source>
        <dbReference type="ARBA" id="ARBA00022806"/>
    </source>
</evidence>
<dbReference type="Pfam" id="PF00176">
    <property type="entry name" value="SNF2-rel_dom"/>
    <property type="match status" value="1"/>
</dbReference>
<proteinExistence type="predicted"/>
<dbReference type="PROSITE" id="PS51194">
    <property type="entry name" value="HELICASE_CTER"/>
    <property type="match status" value="1"/>
</dbReference>
<sequence length="1121" mass="129714">MNVDTVTMLQAGAVLEGDIFPEPVRVLIVQPIGDNLKIGAQGLRTRQYYERVLRVAQVRTLRITPPDALFDGQAQRFRLGIEAARLELAYEYDPYFSLSIARVDPLPHQLEAVYDYLLPLPVIRFLLADDAGAGKTIMAGLLLKELKLRGLVRRTLIVVPANLAFQWQRELRDRFRERFDIIRGVDLKNAYGVNPWQDKSQVITSMDWAKREDVLQSLQRVHWDLVIVDEAHRMSASDPLHKTDRYRLGEILSEKTHHLLLLTGTPHKGDPANFCLFLQLLDRDVYADVRSLEEALRRNHAPFYLRRTKEALVTFPDPETGKVRKLFTNREVRTVRFELDGEEFEFYEQLTRYVQEQSMYAAADQSVRGRALGFTMAMYQRRFASSIHAVRLSLERRLQKLERHLKVPQQVEVDLSRLEDLDELPEHEAARLEEEIESASLPMERELIRREINTLRALVQKAQELEARGHSSKLSKLREVLSAENIFSDPTVKLLIFTEFKETLDYLVTQLRRWGLSVTQIHGGMKIGDRDTPGTRLWAERYFRDEAQVLVATEAAGEGINLQFCWLMINFDIPWNPMRLEQRIGRIHRYGQERDCLIFNFVAANTREGLVLERLLERLREIRRELGSDQVFDVVGEVIPANYLERLFRDLYAGRMTTQAVLERLITDLDRERFARICRSTLEGLAKRELNLAAILTKTAEAKERRLVPEVVEEFFLQAAPIVGLPTPRGYHGVYTLGRVPRHLLRVGERLEPRFGPLGREYRRITFDKRRLSTDPTVEWVTPGHPLFEAVREALWEEVQEDLRRGAVFYELGREAPARLEIFAASIADGRGNTLHRRLFVVEVGQTGPLRLRQPTVFLDLIPADPPPTEKPSFAVDYQQVEEFLVEQGLEAFLKEIQQDRLREIDTIAQHVELSLNTLIDRQQRQVAELLQRQQSGEEVALALSEAQKRLDELIDRLERRRRELAQERQLAIADVTRIGSALVLPYEGDTLRDLAPDAEVERIAMEVAMQYERSRGWLPEDVSSENRGFDILSRHPESGQVRFIEVKGRATSGPIVLTPNEYKTAARLRTDYWLYVVLDCVTRPRLVPVQNPVRLGWEPVMKIDYFQLSAQEIEKEGRRE</sequence>
<keyword evidence="5" id="KW-0175">Coiled coil</keyword>
<dbReference type="InterPro" id="IPR027417">
    <property type="entry name" value="P-loop_NTPase"/>
</dbReference>
<dbReference type="GO" id="GO:0004386">
    <property type="term" value="F:helicase activity"/>
    <property type="evidence" value="ECO:0007669"/>
    <property type="project" value="UniProtKB-KW"/>
</dbReference>
<keyword evidence="2" id="KW-0378">Hydrolase</keyword>
<dbReference type="AlphaFoldDB" id="A0A7C2B7F8"/>
<dbReference type="EMBL" id="DSJL01000011">
    <property type="protein sequence ID" value="HEF66263.1"/>
    <property type="molecule type" value="Genomic_DNA"/>
</dbReference>
<dbReference type="InterPro" id="IPR057342">
    <property type="entry name" value="DEXDc_RapA"/>
</dbReference>
<dbReference type="Gene3D" id="3.40.50.10810">
    <property type="entry name" value="Tandem AAA-ATPase domain"/>
    <property type="match status" value="1"/>
</dbReference>
<evidence type="ECO:0000256" key="2">
    <source>
        <dbReference type="ARBA" id="ARBA00022801"/>
    </source>
</evidence>
<evidence type="ECO:0000256" key="1">
    <source>
        <dbReference type="ARBA" id="ARBA00022741"/>
    </source>
</evidence>
<dbReference type="InterPro" id="IPR049730">
    <property type="entry name" value="SNF2/RAD54-like_C"/>
</dbReference>
<comment type="caution">
    <text evidence="6">The sequence shown here is derived from an EMBL/GenBank/DDBJ whole genome shotgun (WGS) entry which is preliminary data.</text>
</comment>
<dbReference type="Pfam" id="PF00271">
    <property type="entry name" value="Helicase_C"/>
    <property type="match status" value="1"/>
</dbReference>
<dbReference type="InterPro" id="IPR024975">
    <property type="entry name" value="NOV_C"/>
</dbReference>
<reference evidence="6" key="1">
    <citation type="journal article" date="2020" name="mSystems">
        <title>Genome- and Community-Level Interaction Insights into Carbon Utilization and Element Cycling Functions of Hydrothermarchaeota in Hydrothermal Sediment.</title>
        <authorList>
            <person name="Zhou Z."/>
            <person name="Liu Y."/>
            <person name="Xu W."/>
            <person name="Pan J."/>
            <person name="Luo Z.H."/>
            <person name="Li M."/>
        </authorList>
    </citation>
    <scope>NUCLEOTIDE SEQUENCE [LARGE SCALE GENOMIC DNA]</scope>
    <source>
        <strain evidence="6">SpSt-222</strain>
    </source>
</reference>
<dbReference type="SMART" id="SM00490">
    <property type="entry name" value="HELICc"/>
    <property type="match status" value="1"/>
</dbReference>